<evidence type="ECO:0000259" key="7">
    <source>
        <dbReference type="PROSITE" id="PS50850"/>
    </source>
</evidence>
<keyword evidence="3 6" id="KW-1133">Transmembrane helix</keyword>
<feature type="transmembrane region" description="Helical" evidence="6">
    <location>
        <begin position="432"/>
        <end position="455"/>
    </location>
</feature>
<evidence type="ECO:0000313" key="8">
    <source>
        <dbReference type="EMBL" id="CAF1243030.1"/>
    </source>
</evidence>
<feature type="transmembrane region" description="Helical" evidence="6">
    <location>
        <begin position="261"/>
        <end position="279"/>
    </location>
</feature>
<dbReference type="PROSITE" id="PS50850">
    <property type="entry name" value="MFS"/>
    <property type="match status" value="1"/>
</dbReference>
<feature type="domain" description="Major facilitator superfamily (MFS) profile" evidence="7">
    <location>
        <begin position="96"/>
        <end position="528"/>
    </location>
</feature>
<keyword evidence="4 6" id="KW-0472">Membrane</keyword>
<feature type="transmembrane region" description="Helical" evidence="6">
    <location>
        <begin position="186"/>
        <end position="209"/>
    </location>
</feature>
<reference evidence="8" key="1">
    <citation type="submission" date="2021-02" db="EMBL/GenBank/DDBJ databases">
        <authorList>
            <person name="Nowell W R."/>
        </authorList>
    </citation>
    <scope>NUCLEOTIDE SEQUENCE</scope>
</reference>
<dbReference type="InterPro" id="IPR020846">
    <property type="entry name" value="MFS_dom"/>
</dbReference>
<evidence type="ECO:0000256" key="4">
    <source>
        <dbReference type="ARBA" id="ARBA00023136"/>
    </source>
</evidence>
<sequence length="601" mass="66824">MHGSLIDSHHRSSLSGSGHDGILSSSEHTLTDDELMNKPSTDVVDPFGTSASIHSQKTTRSIDDTNNNHKTSPMNTTADSGDFFRWTRGHRHVMLTFCTICLFGFMTGVEYAVILPTAFDYVKTMANANIYVGLILSAYSISGSITGIIMGKISDVTGKVKFLILISSLFEIAGNILYFAGGNIQLVLLGRLVAGVGMGAVPPILADVAHRTTEHERTKAISIILGCRQLGLLIGPCLTLLIRLMNFHIGSIRVYNLNGPGFLMAIIWLTLVIVCWFCFHDRTTSPNSENTSHKDKYSKSDHGSRQDEQKISFKTYREQYIRIEMIVLFAATFITYFNQTALETIVAAYTEKHFKWTVVHTSVLFAFAGLEILLVYLSLVKIFHKRFKDRTLLVFGFFSLSLACVVGTFLTWGTHSFNWFTRTGANGVNTNLLALFITFVILDLLGLPFIAATSVSLFTKLTNKQLQGFSQGLQRSIMGIGTIIGPIFASSLLNRLHIMMTTMLTLTLFTSIAILIVIRRLLPLAEQTQTDGLEDINNNIHNHRMLSSKTDNNQSELGLILSSKNSYTTLIQHDDDDVFLTTKSQSNGDRQHRTSNHQNKI</sequence>
<dbReference type="PANTHER" id="PTHR23510">
    <property type="entry name" value="INNER MEMBRANE TRANSPORT PROTEIN YAJR"/>
    <property type="match status" value="1"/>
</dbReference>
<dbReference type="InterPro" id="IPR011701">
    <property type="entry name" value="MFS"/>
</dbReference>
<feature type="transmembrane region" description="Helical" evidence="6">
    <location>
        <begin position="93"/>
        <end position="118"/>
    </location>
</feature>
<dbReference type="GO" id="GO:0016020">
    <property type="term" value="C:membrane"/>
    <property type="evidence" value="ECO:0007669"/>
    <property type="project" value="UniProtKB-SubCell"/>
</dbReference>
<evidence type="ECO:0000256" key="2">
    <source>
        <dbReference type="ARBA" id="ARBA00022692"/>
    </source>
</evidence>
<dbReference type="AlphaFoldDB" id="A0A814ZBM8"/>
<evidence type="ECO:0000256" key="5">
    <source>
        <dbReference type="SAM" id="MobiDB-lite"/>
    </source>
</evidence>
<name>A0A814ZBM8_ADIRI</name>
<dbReference type="PANTHER" id="PTHR23510:SF16">
    <property type="entry name" value="MAJOR FACILITATOR SUPERFAMILY (MFS) PROFILE DOMAIN-CONTAINING PROTEIN"/>
    <property type="match status" value="1"/>
</dbReference>
<dbReference type="InterPro" id="IPR051068">
    <property type="entry name" value="MFS_Domain-Containing_Protein"/>
</dbReference>
<dbReference type="InterPro" id="IPR036259">
    <property type="entry name" value="MFS_trans_sf"/>
</dbReference>
<keyword evidence="2 6" id="KW-0812">Transmembrane</keyword>
<feature type="region of interest" description="Disordered" evidence="5">
    <location>
        <begin position="284"/>
        <end position="305"/>
    </location>
</feature>
<evidence type="ECO:0000256" key="6">
    <source>
        <dbReference type="SAM" id="Phobius"/>
    </source>
</evidence>
<feature type="transmembrane region" description="Helical" evidence="6">
    <location>
        <begin position="499"/>
        <end position="518"/>
    </location>
</feature>
<keyword evidence="9" id="KW-1185">Reference proteome</keyword>
<evidence type="ECO:0000256" key="1">
    <source>
        <dbReference type="ARBA" id="ARBA00004141"/>
    </source>
</evidence>
<comment type="subcellular location">
    <subcellularLocation>
        <location evidence="1">Membrane</location>
        <topology evidence="1">Multi-pass membrane protein</topology>
    </subcellularLocation>
</comment>
<feature type="transmembrane region" description="Helical" evidence="6">
    <location>
        <begin position="162"/>
        <end position="180"/>
    </location>
</feature>
<feature type="transmembrane region" description="Helical" evidence="6">
    <location>
        <begin position="230"/>
        <end position="249"/>
    </location>
</feature>
<feature type="compositionally biased region" description="Basic and acidic residues" evidence="5">
    <location>
        <begin position="291"/>
        <end position="305"/>
    </location>
</feature>
<dbReference type="Proteomes" id="UP000663828">
    <property type="component" value="Unassembled WGS sequence"/>
</dbReference>
<comment type="caution">
    <text evidence="8">The sequence shown here is derived from an EMBL/GenBank/DDBJ whole genome shotgun (WGS) entry which is preliminary data.</text>
</comment>
<feature type="transmembrane region" description="Helical" evidence="6">
    <location>
        <begin position="320"/>
        <end position="338"/>
    </location>
</feature>
<evidence type="ECO:0000313" key="9">
    <source>
        <dbReference type="Proteomes" id="UP000663828"/>
    </source>
</evidence>
<dbReference type="EMBL" id="CAJNOR010002067">
    <property type="protein sequence ID" value="CAF1243030.1"/>
    <property type="molecule type" value="Genomic_DNA"/>
</dbReference>
<dbReference type="GO" id="GO:0022857">
    <property type="term" value="F:transmembrane transporter activity"/>
    <property type="evidence" value="ECO:0007669"/>
    <property type="project" value="InterPro"/>
</dbReference>
<dbReference type="Gene3D" id="1.20.1250.20">
    <property type="entry name" value="MFS general substrate transporter like domains"/>
    <property type="match status" value="1"/>
</dbReference>
<proteinExistence type="predicted"/>
<organism evidence="8 9">
    <name type="scientific">Adineta ricciae</name>
    <name type="common">Rotifer</name>
    <dbReference type="NCBI Taxonomy" id="249248"/>
    <lineage>
        <taxon>Eukaryota</taxon>
        <taxon>Metazoa</taxon>
        <taxon>Spiralia</taxon>
        <taxon>Gnathifera</taxon>
        <taxon>Rotifera</taxon>
        <taxon>Eurotatoria</taxon>
        <taxon>Bdelloidea</taxon>
        <taxon>Adinetida</taxon>
        <taxon>Adinetidae</taxon>
        <taxon>Adineta</taxon>
    </lineage>
</organism>
<feature type="transmembrane region" description="Helical" evidence="6">
    <location>
        <begin position="130"/>
        <end position="150"/>
    </location>
</feature>
<accession>A0A814ZBM8</accession>
<feature type="transmembrane region" description="Helical" evidence="6">
    <location>
        <begin position="358"/>
        <end position="380"/>
    </location>
</feature>
<protein>
    <recommendedName>
        <fullName evidence="7">Major facilitator superfamily (MFS) profile domain-containing protein</fullName>
    </recommendedName>
</protein>
<feature type="region of interest" description="Disordered" evidence="5">
    <location>
        <begin position="581"/>
        <end position="601"/>
    </location>
</feature>
<dbReference type="Pfam" id="PF07690">
    <property type="entry name" value="MFS_1"/>
    <property type="match status" value="1"/>
</dbReference>
<gene>
    <name evidence="8" type="ORF">XAT740_LOCUS25841</name>
</gene>
<feature type="transmembrane region" description="Helical" evidence="6">
    <location>
        <begin position="392"/>
        <end position="412"/>
    </location>
</feature>
<evidence type="ECO:0000256" key="3">
    <source>
        <dbReference type="ARBA" id="ARBA00022989"/>
    </source>
</evidence>
<feature type="region of interest" description="Disordered" evidence="5">
    <location>
        <begin position="1"/>
        <end position="74"/>
    </location>
</feature>
<feature type="transmembrane region" description="Helical" evidence="6">
    <location>
        <begin position="476"/>
        <end position="493"/>
    </location>
</feature>
<feature type="compositionally biased region" description="Polar residues" evidence="5">
    <location>
        <begin position="49"/>
        <end position="59"/>
    </location>
</feature>
<dbReference type="SUPFAM" id="SSF103473">
    <property type="entry name" value="MFS general substrate transporter"/>
    <property type="match status" value="1"/>
</dbReference>